<evidence type="ECO:0000313" key="6">
    <source>
        <dbReference type="Proteomes" id="UP000319865"/>
    </source>
</evidence>
<keyword evidence="2" id="KW-0812">Transmembrane</keyword>
<dbReference type="InterPro" id="IPR050721">
    <property type="entry name" value="Trk_Ktr_HKT_K-transport"/>
</dbReference>
<comment type="subcellular location">
    <subcellularLocation>
        <location evidence="1">Cell membrane</location>
        <topology evidence="1">Multi-pass membrane protein</topology>
    </subcellularLocation>
</comment>
<gene>
    <name evidence="5" type="ORF">FHU33_3230</name>
</gene>
<feature type="domain" description="RCK N-terminal" evidence="3">
    <location>
        <begin position="147"/>
        <end position="230"/>
    </location>
</feature>
<dbReference type="GO" id="GO:0034220">
    <property type="term" value="P:monoatomic ion transmembrane transport"/>
    <property type="evidence" value="ECO:0007669"/>
    <property type="project" value="UniProtKB-KW"/>
</dbReference>
<proteinExistence type="predicted"/>
<sequence length="343" mass="37789">MPFLIYRLSRFVRLRLTGWRLPLAVAVFVFGSSWLAMALVEPAGSEIARPGTYWWYFLVTSATVGYGDVFPASIGGRIVGAYVIVGGIVTLTLLFTQLAGALQSIRGRRLRGVVPLDLSDHVVLLGYWPGRTERIVAELTAEGRCQVALCAWDDVPENPLPDRPAVHFVRGDLSHEDVMNRACVRDARTVVIDGRDDNETLAIAVAVDHAHPDVHLVAAVRDLGRRDSLRYVNPGVQVVQWHMPFLLTEEATDPGITQIYNELMSSAGRGNTYSMRVPAGFPHRTFGDCQAHFGRTFGATVLAVRESDDLVVSPPWETPVPEGATLYYVAGQRIDDARLAGRR</sequence>
<dbReference type="PANTHER" id="PTHR43833:SF9">
    <property type="entry name" value="POTASSIUM CHANNEL PROTEIN YUGO-RELATED"/>
    <property type="match status" value="1"/>
</dbReference>
<dbReference type="Gene3D" id="3.40.50.720">
    <property type="entry name" value="NAD(P)-binding Rossmann-like Domain"/>
    <property type="match status" value="1"/>
</dbReference>
<organism evidence="5 6">
    <name type="scientific">Blastococcus colisei</name>
    <dbReference type="NCBI Taxonomy" id="1564162"/>
    <lineage>
        <taxon>Bacteria</taxon>
        <taxon>Bacillati</taxon>
        <taxon>Actinomycetota</taxon>
        <taxon>Actinomycetes</taxon>
        <taxon>Geodermatophilales</taxon>
        <taxon>Geodermatophilaceae</taxon>
        <taxon>Blastococcus</taxon>
    </lineage>
</organism>
<dbReference type="PANTHER" id="PTHR43833">
    <property type="entry name" value="POTASSIUM CHANNEL PROTEIN 2-RELATED-RELATED"/>
    <property type="match status" value="1"/>
</dbReference>
<keyword evidence="2" id="KW-1133">Transmembrane helix</keyword>
<protein>
    <submittedName>
        <fullName evidence="5">Voltage-gated potassium channel</fullName>
    </submittedName>
</protein>
<evidence type="ECO:0000256" key="1">
    <source>
        <dbReference type="ARBA" id="ARBA00004651"/>
    </source>
</evidence>
<evidence type="ECO:0000313" key="5">
    <source>
        <dbReference type="EMBL" id="TQN43766.1"/>
    </source>
</evidence>
<feature type="transmembrane region" description="Helical" evidence="2">
    <location>
        <begin position="52"/>
        <end position="69"/>
    </location>
</feature>
<reference evidence="5 6" key="1">
    <citation type="submission" date="2019-06" db="EMBL/GenBank/DDBJ databases">
        <title>Sequencing the genomes of 1000 actinobacteria strains.</title>
        <authorList>
            <person name="Klenk H.-P."/>
        </authorList>
    </citation>
    <scope>NUCLEOTIDE SEQUENCE [LARGE SCALE GENOMIC DNA]</scope>
    <source>
        <strain evidence="5 6">DSM 46837</strain>
    </source>
</reference>
<dbReference type="Pfam" id="PF02254">
    <property type="entry name" value="TrkA_N"/>
    <property type="match status" value="1"/>
</dbReference>
<dbReference type="GO" id="GO:0005886">
    <property type="term" value="C:plasma membrane"/>
    <property type="evidence" value="ECO:0007669"/>
    <property type="project" value="UniProtKB-SubCell"/>
</dbReference>
<dbReference type="Gene3D" id="1.10.287.70">
    <property type="match status" value="1"/>
</dbReference>
<keyword evidence="2" id="KW-0472">Membrane</keyword>
<dbReference type="Pfam" id="PF07885">
    <property type="entry name" value="Ion_trans_2"/>
    <property type="match status" value="1"/>
</dbReference>
<evidence type="ECO:0000259" key="4">
    <source>
        <dbReference type="Pfam" id="PF07885"/>
    </source>
</evidence>
<dbReference type="SUPFAM" id="SSF51735">
    <property type="entry name" value="NAD(P)-binding Rossmann-fold domains"/>
    <property type="match status" value="1"/>
</dbReference>
<accession>A0A543PI55</accession>
<keyword evidence="5" id="KW-0406">Ion transport</keyword>
<name>A0A543PI55_9ACTN</name>
<dbReference type="OrthoDB" id="9799090at2"/>
<dbReference type="InterPro" id="IPR003148">
    <property type="entry name" value="RCK_N"/>
</dbReference>
<comment type="caution">
    <text evidence="5">The sequence shown here is derived from an EMBL/GenBank/DDBJ whole genome shotgun (WGS) entry which is preliminary data.</text>
</comment>
<feature type="transmembrane region" description="Helical" evidence="2">
    <location>
        <begin position="81"/>
        <end position="102"/>
    </location>
</feature>
<dbReference type="GO" id="GO:0006813">
    <property type="term" value="P:potassium ion transport"/>
    <property type="evidence" value="ECO:0007669"/>
    <property type="project" value="InterPro"/>
</dbReference>
<dbReference type="EMBL" id="VFQE01000001">
    <property type="protein sequence ID" value="TQN43766.1"/>
    <property type="molecule type" value="Genomic_DNA"/>
</dbReference>
<keyword evidence="6" id="KW-1185">Reference proteome</keyword>
<keyword evidence="5" id="KW-0813">Transport</keyword>
<evidence type="ECO:0000256" key="2">
    <source>
        <dbReference type="SAM" id="Phobius"/>
    </source>
</evidence>
<dbReference type="InterPro" id="IPR036291">
    <property type="entry name" value="NAD(P)-bd_dom_sf"/>
</dbReference>
<dbReference type="RefSeq" id="WP_142026216.1">
    <property type="nucleotide sequence ID" value="NZ_VFQE01000001.1"/>
</dbReference>
<dbReference type="InterPro" id="IPR013099">
    <property type="entry name" value="K_chnl_dom"/>
</dbReference>
<feature type="domain" description="Potassium channel" evidence="4">
    <location>
        <begin position="25"/>
        <end position="103"/>
    </location>
</feature>
<dbReference type="AlphaFoldDB" id="A0A543PI55"/>
<feature type="transmembrane region" description="Helical" evidence="2">
    <location>
        <begin position="21"/>
        <end position="40"/>
    </location>
</feature>
<keyword evidence="5" id="KW-0407">Ion channel</keyword>
<dbReference type="SUPFAM" id="SSF81324">
    <property type="entry name" value="Voltage-gated potassium channels"/>
    <property type="match status" value="1"/>
</dbReference>
<evidence type="ECO:0000259" key="3">
    <source>
        <dbReference type="Pfam" id="PF02254"/>
    </source>
</evidence>
<dbReference type="Proteomes" id="UP000319865">
    <property type="component" value="Unassembled WGS sequence"/>
</dbReference>